<evidence type="ECO:0000256" key="1">
    <source>
        <dbReference type="ARBA" id="ARBA00022723"/>
    </source>
</evidence>
<evidence type="ECO:0000256" key="3">
    <source>
        <dbReference type="ARBA" id="ARBA00022837"/>
    </source>
</evidence>
<dbReference type="Proteomes" id="UP001345219">
    <property type="component" value="Chromosome 16"/>
</dbReference>
<keyword evidence="2" id="KW-0677">Repeat</keyword>
<dbReference type="FunFam" id="1.10.238.10:FF:000003">
    <property type="entry name" value="Calmodulin A"/>
    <property type="match status" value="2"/>
</dbReference>
<dbReference type="InterPro" id="IPR002048">
    <property type="entry name" value="EF_hand_dom"/>
</dbReference>
<dbReference type="SUPFAM" id="SSF47473">
    <property type="entry name" value="EF-hand"/>
    <property type="match status" value="1"/>
</dbReference>
<proteinExistence type="predicted"/>
<reference evidence="6 7" key="1">
    <citation type="journal article" date="2023" name="Hortic Res">
        <title>Pangenome of water caltrop reveals structural variations and asymmetric subgenome divergence after allopolyploidization.</title>
        <authorList>
            <person name="Zhang X."/>
            <person name="Chen Y."/>
            <person name="Wang L."/>
            <person name="Yuan Y."/>
            <person name="Fang M."/>
            <person name="Shi L."/>
            <person name="Lu R."/>
            <person name="Comes H.P."/>
            <person name="Ma Y."/>
            <person name="Chen Y."/>
            <person name="Huang G."/>
            <person name="Zhou Y."/>
            <person name="Zheng Z."/>
            <person name="Qiu Y."/>
        </authorList>
    </citation>
    <scope>NUCLEOTIDE SEQUENCE [LARGE SCALE GENOMIC DNA]</scope>
    <source>
        <tissue evidence="6">Roots</tissue>
    </source>
</reference>
<dbReference type="EMBL" id="JAXIOK010000016">
    <property type="protein sequence ID" value="KAK4753089.1"/>
    <property type="molecule type" value="Genomic_DNA"/>
</dbReference>
<feature type="domain" description="EF-hand" evidence="5">
    <location>
        <begin position="62"/>
        <end position="89"/>
    </location>
</feature>
<feature type="region of interest" description="Disordered" evidence="4">
    <location>
        <begin position="1"/>
        <end position="44"/>
    </location>
</feature>
<dbReference type="CDD" id="cd00051">
    <property type="entry name" value="EFh"/>
    <property type="match status" value="2"/>
</dbReference>
<dbReference type="PANTHER" id="PTHR10891">
    <property type="entry name" value="EF-HAND CALCIUM-BINDING DOMAIN CONTAINING PROTEIN"/>
    <property type="match status" value="1"/>
</dbReference>
<feature type="domain" description="EF-hand" evidence="5">
    <location>
        <begin position="90"/>
        <end position="125"/>
    </location>
</feature>
<evidence type="ECO:0000256" key="2">
    <source>
        <dbReference type="ARBA" id="ARBA00022737"/>
    </source>
</evidence>
<organism evidence="6 7">
    <name type="scientific">Trapa incisa</name>
    <dbReference type="NCBI Taxonomy" id="236973"/>
    <lineage>
        <taxon>Eukaryota</taxon>
        <taxon>Viridiplantae</taxon>
        <taxon>Streptophyta</taxon>
        <taxon>Embryophyta</taxon>
        <taxon>Tracheophyta</taxon>
        <taxon>Spermatophyta</taxon>
        <taxon>Magnoliopsida</taxon>
        <taxon>eudicotyledons</taxon>
        <taxon>Gunneridae</taxon>
        <taxon>Pentapetalae</taxon>
        <taxon>rosids</taxon>
        <taxon>malvids</taxon>
        <taxon>Myrtales</taxon>
        <taxon>Lythraceae</taxon>
        <taxon>Trapa</taxon>
    </lineage>
</organism>
<accession>A0AAN7JU00</accession>
<evidence type="ECO:0000256" key="4">
    <source>
        <dbReference type="SAM" id="MobiDB-lite"/>
    </source>
</evidence>
<keyword evidence="1" id="KW-0479">Metal-binding</keyword>
<dbReference type="InterPro" id="IPR018247">
    <property type="entry name" value="EF_Hand_1_Ca_BS"/>
</dbReference>
<protein>
    <recommendedName>
        <fullName evidence="5">EF-hand domain-containing protein</fullName>
    </recommendedName>
</protein>
<feature type="compositionally biased region" description="Polar residues" evidence="4">
    <location>
        <begin position="28"/>
        <end position="37"/>
    </location>
</feature>
<feature type="domain" description="EF-hand" evidence="5">
    <location>
        <begin position="126"/>
        <end position="161"/>
    </location>
</feature>
<dbReference type="PROSITE" id="PS00018">
    <property type="entry name" value="EF_HAND_1"/>
    <property type="match status" value="3"/>
</dbReference>
<dbReference type="SMART" id="SM00054">
    <property type="entry name" value="EFh"/>
    <property type="match status" value="4"/>
</dbReference>
<name>A0AAN7JU00_9MYRT</name>
<dbReference type="InterPro" id="IPR011992">
    <property type="entry name" value="EF-hand-dom_pair"/>
</dbReference>
<dbReference type="AlphaFoldDB" id="A0AAN7JU00"/>
<feature type="domain" description="EF-hand" evidence="5">
    <location>
        <begin position="162"/>
        <end position="192"/>
    </location>
</feature>
<evidence type="ECO:0000313" key="6">
    <source>
        <dbReference type="EMBL" id="KAK4753089.1"/>
    </source>
</evidence>
<sequence>MGFLSKKSAHSATASSWPEREIAGGRTGTSMSSPSPTLSNLSRKLSLKNPSQLSRVGTLRPVFDYFDENGDGRISPVELRSCVNALGGALSEEEAEVAVRASDEDGDGLLGYEEFERLVDGCDEEERDRGLREAFGMYEVEGKGYITAVSLRRMLNRLGQSRSIHECKVMIRAFDLNGDGVLTFDEFQVMMR</sequence>
<keyword evidence="7" id="KW-1185">Reference proteome</keyword>
<dbReference type="GO" id="GO:0005509">
    <property type="term" value="F:calcium ion binding"/>
    <property type="evidence" value="ECO:0007669"/>
    <property type="project" value="InterPro"/>
</dbReference>
<dbReference type="InterPro" id="IPR039647">
    <property type="entry name" value="EF_hand_pair_protein_CML-like"/>
</dbReference>
<dbReference type="Gene3D" id="1.10.238.10">
    <property type="entry name" value="EF-hand"/>
    <property type="match status" value="2"/>
</dbReference>
<evidence type="ECO:0000313" key="7">
    <source>
        <dbReference type="Proteomes" id="UP001345219"/>
    </source>
</evidence>
<comment type="caution">
    <text evidence="6">The sequence shown here is derived from an EMBL/GenBank/DDBJ whole genome shotgun (WGS) entry which is preliminary data.</text>
</comment>
<keyword evidence="3" id="KW-0106">Calcium</keyword>
<gene>
    <name evidence="6" type="ORF">SAY87_021887</name>
</gene>
<dbReference type="PROSITE" id="PS50222">
    <property type="entry name" value="EF_HAND_2"/>
    <property type="match status" value="4"/>
</dbReference>
<dbReference type="Pfam" id="PF13499">
    <property type="entry name" value="EF-hand_7"/>
    <property type="match status" value="2"/>
</dbReference>
<evidence type="ECO:0000259" key="5">
    <source>
        <dbReference type="PROSITE" id="PS50222"/>
    </source>
</evidence>